<feature type="compositionally biased region" description="Low complexity" evidence="1">
    <location>
        <begin position="79"/>
        <end position="90"/>
    </location>
</feature>
<sequence length="136" mass="14617">MLQLDNPFEFLPLRSESTTPSATDTRLQSLPLADNLSSPCDESIAHGESTSQASSSPSSSSIDTASLERRVHEEPPTTQSVSVQIQPSSSDPTMISVPLSSTNQAGLGHAFGEPVEYGFYPITSKRKLKRKAIALR</sequence>
<dbReference type="KEGG" id="hir:HETIRDRAFT_416633"/>
<dbReference type="EMBL" id="KI925457">
    <property type="protein sequence ID" value="ETW82460.1"/>
    <property type="molecule type" value="Genomic_DNA"/>
</dbReference>
<organism evidence="2 3">
    <name type="scientific">Heterobasidion irregulare (strain TC 32-1)</name>
    <dbReference type="NCBI Taxonomy" id="747525"/>
    <lineage>
        <taxon>Eukaryota</taxon>
        <taxon>Fungi</taxon>
        <taxon>Dikarya</taxon>
        <taxon>Basidiomycota</taxon>
        <taxon>Agaricomycotina</taxon>
        <taxon>Agaricomycetes</taxon>
        <taxon>Russulales</taxon>
        <taxon>Bondarzewiaceae</taxon>
        <taxon>Heterobasidion</taxon>
        <taxon>Heterobasidion annosum species complex</taxon>
    </lineage>
</organism>
<protein>
    <submittedName>
        <fullName evidence="2">Uncharacterized protein</fullName>
    </submittedName>
</protein>
<evidence type="ECO:0000313" key="2">
    <source>
        <dbReference type="EMBL" id="ETW82460.1"/>
    </source>
</evidence>
<dbReference type="Proteomes" id="UP000030671">
    <property type="component" value="Unassembled WGS sequence"/>
</dbReference>
<accession>W4KAR9</accession>
<evidence type="ECO:0000313" key="3">
    <source>
        <dbReference type="Proteomes" id="UP000030671"/>
    </source>
</evidence>
<feature type="compositionally biased region" description="Polar residues" evidence="1">
    <location>
        <begin position="15"/>
        <end position="28"/>
    </location>
</feature>
<evidence type="ECO:0000256" key="1">
    <source>
        <dbReference type="SAM" id="MobiDB-lite"/>
    </source>
</evidence>
<feature type="compositionally biased region" description="Basic and acidic residues" evidence="1">
    <location>
        <begin position="66"/>
        <end position="75"/>
    </location>
</feature>
<dbReference type="RefSeq" id="XP_009544820.1">
    <property type="nucleotide sequence ID" value="XM_009546525.1"/>
</dbReference>
<keyword evidence="3" id="KW-1185">Reference proteome</keyword>
<dbReference type="GeneID" id="20673342"/>
<dbReference type="AlphaFoldDB" id="W4KAR9"/>
<feature type="region of interest" description="Disordered" evidence="1">
    <location>
        <begin position="1"/>
        <end position="100"/>
    </location>
</feature>
<dbReference type="HOGENOM" id="CLU_1875697_0_0_1"/>
<reference evidence="2 3" key="1">
    <citation type="journal article" date="2012" name="New Phytol.">
        <title>Insight into trade-off between wood decay and parasitism from the genome of a fungal forest pathogen.</title>
        <authorList>
            <person name="Olson A."/>
            <person name="Aerts A."/>
            <person name="Asiegbu F."/>
            <person name="Belbahri L."/>
            <person name="Bouzid O."/>
            <person name="Broberg A."/>
            <person name="Canback B."/>
            <person name="Coutinho P.M."/>
            <person name="Cullen D."/>
            <person name="Dalman K."/>
            <person name="Deflorio G."/>
            <person name="van Diepen L.T."/>
            <person name="Dunand C."/>
            <person name="Duplessis S."/>
            <person name="Durling M."/>
            <person name="Gonthier P."/>
            <person name="Grimwood J."/>
            <person name="Fossdal C.G."/>
            <person name="Hansson D."/>
            <person name="Henrissat B."/>
            <person name="Hietala A."/>
            <person name="Himmelstrand K."/>
            <person name="Hoffmeister D."/>
            <person name="Hogberg N."/>
            <person name="James T.Y."/>
            <person name="Karlsson M."/>
            <person name="Kohler A."/>
            <person name="Kues U."/>
            <person name="Lee Y.H."/>
            <person name="Lin Y.C."/>
            <person name="Lind M."/>
            <person name="Lindquist E."/>
            <person name="Lombard V."/>
            <person name="Lucas S."/>
            <person name="Lunden K."/>
            <person name="Morin E."/>
            <person name="Murat C."/>
            <person name="Park J."/>
            <person name="Raffaello T."/>
            <person name="Rouze P."/>
            <person name="Salamov A."/>
            <person name="Schmutz J."/>
            <person name="Solheim H."/>
            <person name="Stahlberg J."/>
            <person name="Velez H."/>
            <person name="de Vries R.P."/>
            <person name="Wiebenga A."/>
            <person name="Woodward S."/>
            <person name="Yakovlev I."/>
            <person name="Garbelotto M."/>
            <person name="Martin F."/>
            <person name="Grigoriev I.V."/>
            <person name="Stenlid J."/>
        </authorList>
    </citation>
    <scope>NUCLEOTIDE SEQUENCE [LARGE SCALE GENOMIC DNA]</scope>
    <source>
        <strain evidence="2 3">TC 32-1</strain>
    </source>
</reference>
<proteinExistence type="predicted"/>
<gene>
    <name evidence="2" type="ORF">HETIRDRAFT_416633</name>
</gene>
<feature type="compositionally biased region" description="Low complexity" evidence="1">
    <location>
        <begin position="49"/>
        <end position="65"/>
    </location>
</feature>
<dbReference type="InParanoid" id="W4KAR9"/>
<name>W4KAR9_HETIT</name>